<dbReference type="InterPro" id="IPR044077">
    <property type="entry name" value="Amylosucrase"/>
</dbReference>
<dbReference type="Gene3D" id="2.60.40.1180">
    <property type="entry name" value="Golgi alpha-mannosidase II"/>
    <property type="match status" value="1"/>
</dbReference>
<dbReference type="AlphaFoldDB" id="A0A6J7FG40"/>
<accession>A0A6J7FG40</accession>
<dbReference type="PANTHER" id="PTHR10357">
    <property type="entry name" value="ALPHA-AMYLASE FAMILY MEMBER"/>
    <property type="match status" value="1"/>
</dbReference>
<dbReference type="PANTHER" id="PTHR10357:SF213">
    <property type="entry name" value="ALPHA AMYLASE CATALYTIC REGION"/>
    <property type="match status" value="1"/>
</dbReference>
<proteinExistence type="predicted"/>
<dbReference type="InterPro" id="IPR006047">
    <property type="entry name" value="GH13_cat_dom"/>
</dbReference>
<dbReference type="SUPFAM" id="SSF51445">
    <property type="entry name" value="(Trans)glycosidases"/>
    <property type="match status" value="1"/>
</dbReference>
<dbReference type="GO" id="GO:0005975">
    <property type="term" value="P:carbohydrate metabolic process"/>
    <property type="evidence" value="ECO:0007669"/>
    <property type="project" value="InterPro"/>
</dbReference>
<dbReference type="Pfam" id="PF00128">
    <property type="entry name" value="Alpha-amylase"/>
    <property type="match status" value="1"/>
</dbReference>
<dbReference type="EMBL" id="CAFBMC010000016">
    <property type="protein sequence ID" value="CAB4892455.1"/>
    <property type="molecule type" value="Genomic_DNA"/>
</dbReference>
<dbReference type="Gene3D" id="1.10.1740.10">
    <property type="match status" value="1"/>
</dbReference>
<name>A0A6J7FG40_9ZZZZ</name>
<sequence length="656" mass="73065">MLTNATSEHGRQLPSDPELAEIFVSGRKHLDELLRHAPTRKEVLARFDKYALDLWAGLHGVYDVAETWLKVVELIAQACLDRPAHLADRDRSRISQPDWFQSPEALGYVAYADQFAGTLQGVASHLDYLGELGVTYLHLMPLLQPRAGENDGGYAVADFRAVREDLGTIDDLAKLADALHQSDISLTLDLVLNHVADQHEWALKARNGEPHYRDYFLMFAEHSIPDAYEKNLPEVFPDFAPGNFTWDETAHCWVWTTFNSWQWDLNWANPDVFYEFINIFSFLANKGVDCFRLDALAFLWKREDTSCQNQPEVHFITQALRAAMRIIAPAVIFQAEAIVAPTELVAYLGVGEHAGKVSDLAYHNSLMVQVWSALASGDAQLMAQALHRSESIPSTTSWVTYLRCHDDIGWAIDDFDAAQVGLNANDYRNYLSSFYSGDLQGSQARGAHFQSHPSTGDRRTSGSAASLAGIQAALENGDESLLVLAIDRLMCGYSMVVGYGGLPLIYMGDEIGLLNDPSYLENPDHANDNRWLHRPKMNWEFAGQRHDPTTLPGRIFPRILELIQARKRLPALHASITCNVVVMPNPAVIAFIRRHPEGNLIEFYNVSGTAQTMPTSSISSLTGPNATVVLNSAALSLASPTITFEPYAVWWLTAEL</sequence>
<feature type="domain" description="Glycosyl hydrolase family 13 catalytic" evidence="1">
    <location>
        <begin position="109"/>
        <end position="550"/>
    </location>
</feature>
<gene>
    <name evidence="2" type="ORF">UFOPK3495_00478</name>
</gene>
<dbReference type="GO" id="GO:0047669">
    <property type="term" value="F:amylosucrase activity"/>
    <property type="evidence" value="ECO:0007669"/>
    <property type="project" value="InterPro"/>
</dbReference>
<evidence type="ECO:0000313" key="2">
    <source>
        <dbReference type="EMBL" id="CAB4892455.1"/>
    </source>
</evidence>
<dbReference type="InterPro" id="IPR013780">
    <property type="entry name" value="Glyco_hydro_b"/>
</dbReference>
<dbReference type="Gene3D" id="3.90.400.10">
    <property type="entry name" value="Oligo-1,6-glucosidase, Domain 2"/>
    <property type="match status" value="1"/>
</dbReference>
<dbReference type="Gene3D" id="3.20.20.80">
    <property type="entry name" value="Glycosidases"/>
    <property type="match status" value="1"/>
</dbReference>
<evidence type="ECO:0000259" key="1">
    <source>
        <dbReference type="SMART" id="SM00642"/>
    </source>
</evidence>
<dbReference type="InterPro" id="IPR055218">
    <property type="entry name" value="Amylosucrase_C"/>
</dbReference>
<reference evidence="2" key="1">
    <citation type="submission" date="2020-05" db="EMBL/GenBank/DDBJ databases">
        <authorList>
            <person name="Chiriac C."/>
            <person name="Salcher M."/>
            <person name="Ghai R."/>
            <person name="Kavagutti S V."/>
        </authorList>
    </citation>
    <scope>NUCLEOTIDE SEQUENCE</scope>
</reference>
<dbReference type="InterPro" id="IPR045857">
    <property type="entry name" value="O16G_dom_2"/>
</dbReference>
<protein>
    <submittedName>
        <fullName evidence="2">Unannotated protein</fullName>
    </submittedName>
</protein>
<organism evidence="2">
    <name type="scientific">freshwater metagenome</name>
    <dbReference type="NCBI Taxonomy" id="449393"/>
    <lineage>
        <taxon>unclassified sequences</taxon>
        <taxon>metagenomes</taxon>
        <taxon>ecological metagenomes</taxon>
    </lineage>
</organism>
<dbReference type="InterPro" id="IPR017853">
    <property type="entry name" value="GH"/>
</dbReference>
<dbReference type="CDD" id="cd11324">
    <property type="entry name" value="AmyAc_Amylosucrase"/>
    <property type="match status" value="1"/>
</dbReference>
<dbReference type="Pfam" id="PF22582">
    <property type="entry name" value="Amylosucrase_C-like"/>
    <property type="match status" value="1"/>
</dbReference>
<dbReference type="SMART" id="SM00642">
    <property type="entry name" value="Aamy"/>
    <property type="match status" value="1"/>
</dbReference>